<evidence type="ECO:0000256" key="3">
    <source>
        <dbReference type="ARBA" id="ARBA00023002"/>
    </source>
</evidence>
<evidence type="ECO:0000256" key="4">
    <source>
        <dbReference type="ARBA" id="ARBA00023004"/>
    </source>
</evidence>
<feature type="binding site" evidence="6">
    <location>
        <position position="74"/>
    </location>
    <ligand>
        <name>Mn(2+)</name>
        <dbReference type="ChEBI" id="CHEBI:29035"/>
    </ligand>
</feature>
<dbReference type="PIRSF" id="PIRSF000349">
    <property type="entry name" value="SODismutase"/>
    <property type="match status" value="1"/>
</dbReference>
<feature type="domain" description="Manganese/iron superoxide dismutase N-terminal" evidence="8">
    <location>
        <begin position="3"/>
        <end position="82"/>
    </location>
</feature>
<dbReference type="InterPro" id="IPR019831">
    <property type="entry name" value="Mn/Fe_SOD_N"/>
</dbReference>
<evidence type="ECO:0000256" key="6">
    <source>
        <dbReference type="PIRSR" id="PIRSR000349-1"/>
    </source>
</evidence>
<comment type="similarity">
    <text evidence="1 7">Belongs to the iron/manganese superoxide dismutase family.</text>
</comment>
<evidence type="ECO:0000313" key="10">
    <source>
        <dbReference type="EMBL" id="MBC3765530.1"/>
    </source>
</evidence>
<dbReference type="InterPro" id="IPR019832">
    <property type="entry name" value="Mn/Fe_SOD_C"/>
</dbReference>
<dbReference type="InterPro" id="IPR019833">
    <property type="entry name" value="Mn/Fe_SOD_BS"/>
</dbReference>
<dbReference type="InterPro" id="IPR001189">
    <property type="entry name" value="Mn/Fe_SOD"/>
</dbReference>
<proteinExistence type="inferred from homology"/>
<dbReference type="EMBL" id="JACNEP010000004">
    <property type="protein sequence ID" value="MBC3765530.1"/>
    <property type="molecule type" value="Genomic_DNA"/>
</dbReference>
<dbReference type="SUPFAM" id="SSF46609">
    <property type="entry name" value="Fe,Mn superoxide dismutase (SOD), N-terminal domain"/>
    <property type="match status" value="1"/>
</dbReference>
<dbReference type="InterPro" id="IPR036324">
    <property type="entry name" value="Mn/Fe_SOD_N_sf"/>
</dbReference>
<dbReference type="PROSITE" id="PS00088">
    <property type="entry name" value="SOD_MN"/>
    <property type="match status" value="1"/>
</dbReference>
<dbReference type="Proteomes" id="UP000601768">
    <property type="component" value="Unassembled WGS sequence"/>
</dbReference>
<protein>
    <recommendedName>
        <fullName evidence="7">Superoxide dismutase</fullName>
        <ecNumber evidence="7">1.15.1.1</ecNumber>
    </recommendedName>
</protein>
<evidence type="ECO:0000259" key="9">
    <source>
        <dbReference type="Pfam" id="PF02777"/>
    </source>
</evidence>
<name>A0A8J6LYP8_9ALTE</name>
<comment type="catalytic activity">
    <reaction evidence="5 7">
        <text>2 superoxide + 2 H(+) = H2O2 + O2</text>
        <dbReference type="Rhea" id="RHEA:20696"/>
        <dbReference type="ChEBI" id="CHEBI:15378"/>
        <dbReference type="ChEBI" id="CHEBI:15379"/>
        <dbReference type="ChEBI" id="CHEBI:16240"/>
        <dbReference type="ChEBI" id="CHEBI:18421"/>
        <dbReference type="EC" id="1.15.1.1"/>
    </reaction>
</comment>
<dbReference type="EC" id="1.15.1.1" evidence="7"/>
<dbReference type="FunFam" id="3.55.40.20:FF:000001">
    <property type="entry name" value="Superoxide dismutase"/>
    <property type="match status" value="1"/>
</dbReference>
<feature type="binding site" evidence="6">
    <location>
        <position position="162"/>
    </location>
    <ligand>
        <name>Mn(2+)</name>
        <dbReference type="ChEBI" id="CHEBI:29035"/>
    </ligand>
</feature>
<dbReference type="GO" id="GO:0046914">
    <property type="term" value="F:transition metal ion binding"/>
    <property type="evidence" value="ECO:0007669"/>
    <property type="project" value="UniProtKB-ARBA"/>
</dbReference>
<dbReference type="SUPFAM" id="SSF54719">
    <property type="entry name" value="Fe,Mn superoxide dismutase (SOD), C-terminal domain"/>
    <property type="match status" value="1"/>
</dbReference>
<dbReference type="RefSeq" id="WP_186506004.1">
    <property type="nucleotide sequence ID" value="NZ_JACNEP010000004.1"/>
</dbReference>
<evidence type="ECO:0000256" key="2">
    <source>
        <dbReference type="ARBA" id="ARBA00022723"/>
    </source>
</evidence>
<keyword evidence="11" id="KW-1185">Reference proteome</keyword>
<accession>A0A8J6LYP8</accession>
<dbReference type="Gene3D" id="3.55.40.20">
    <property type="entry name" value="Iron/manganese superoxide dismutase, C-terminal domain"/>
    <property type="match status" value="1"/>
</dbReference>
<dbReference type="FunFam" id="1.10.287.990:FF:000002">
    <property type="entry name" value="Superoxide dismutase"/>
    <property type="match status" value="1"/>
</dbReference>
<reference evidence="10" key="2">
    <citation type="submission" date="2020-08" db="EMBL/GenBank/DDBJ databases">
        <authorList>
            <person name="Lai Q."/>
        </authorList>
    </citation>
    <scope>NUCLEOTIDE SEQUENCE</scope>
    <source>
        <strain evidence="10">S27-2</strain>
    </source>
</reference>
<dbReference type="Pfam" id="PF00081">
    <property type="entry name" value="Sod_Fe_N"/>
    <property type="match status" value="1"/>
</dbReference>
<keyword evidence="2 6" id="KW-0479">Metal-binding</keyword>
<dbReference type="Gene3D" id="1.10.287.990">
    <property type="entry name" value="Fe,Mn superoxide dismutase (SOD) domain"/>
    <property type="match status" value="1"/>
</dbReference>
<evidence type="ECO:0000259" key="8">
    <source>
        <dbReference type="Pfam" id="PF00081"/>
    </source>
</evidence>
<reference evidence="10" key="1">
    <citation type="journal article" date="2018" name="Int. J. Syst. Evol. Microbiol.">
        <title>Neptunicella marina gen. nov., sp. nov., isolated from surface seawater.</title>
        <authorList>
            <person name="Liu X."/>
            <person name="Lai Q."/>
            <person name="Du Y."/>
            <person name="Zhang X."/>
            <person name="Liu Z."/>
            <person name="Sun F."/>
            <person name="Shao Z."/>
        </authorList>
    </citation>
    <scope>NUCLEOTIDE SEQUENCE</scope>
    <source>
        <strain evidence="10">S27-2</strain>
    </source>
</reference>
<evidence type="ECO:0000256" key="7">
    <source>
        <dbReference type="RuleBase" id="RU000414"/>
    </source>
</evidence>
<evidence type="ECO:0000256" key="5">
    <source>
        <dbReference type="ARBA" id="ARBA00049204"/>
    </source>
</evidence>
<dbReference type="AlphaFoldDB" id="A0A8J6LYP8"/>
<sequence length="207" mass="23773">MPFELPKLPYATSSLHPFMSEETFNFHYLKHHATYVDKLNALIKQTAMESLFLEQIIRQSSGAIFNNAAQVWNHTFFWHCLSPDGGNLPQGILLDAIVQNWGAFEEFKRQFTEQAINNFGSGWTWLVATKDGKLEIINTSNAATPVTQHGVKPLLTVDVWEHAYYIDHRNARPAYLDAFWNIVNWSFAEANFEHEELESLFAHLSNS</sequence>
<dbReference type="GO" id="GO:0005737">
    <property type="term" value="C:cytoplasm"/>
    <property type="evidence" value="ECO:0007669"/>
    <property type="project" value="UniProtKB-ARBA"/>
</dbReference>
<keyword evidence="4" id="KW-0408">Iron</keyword>
<evidence type="ECO:0000313" key="11">
    <source>
        <dbReference type="Proteomes" id="UP000601768"/>
    </source>
</evidence>
<feature type="domain" description="Manganese/iron superoxide dismutase C-terminal" evidence="9">
    <location>
        <begin position="90"/>
        <end position="190"/>
    </location>
</feature>
<gene>
    <name evidence="10" type="ORF">H8B19_06555</name>
</gene>
<comment type="function">
    <text evidence="7">Destroys radicals which are normally produced within the cells and which are toxic to biological systems.</text>
</comment>
<feature type="binding site" evidence="6">
    <location>
        <position position="27"/>
    </location>
    <ligand>
        <name>Mn(2+)</name>
        <dbReference type="ChEBI" id="CHEBI:29035"/>
    </ligand>
</feature>
<dbReference type="PANTHER" id="PTHR42769">
    <property type="entry name" value="SUPEROXIDE DISMUTASE"/>
    <property type="match status" value="1"/>
</dbReference>
<comment type="caution">
    <text evidence="10">The sequence shown here is derived from an EMBL/GenBank/DDBJ whole genome shotgun (WGS) entry which is preliminary data.</text>
</comment>
<dbReference type="PRINTS" id="PR01703">
    <property type="entry name" value="MNSODISMTASE"/>
</dbReference>
<dbReference type="GO" id="GO:0004784">
    <property type="term" value="F:superoxide dismutase activity"/>
    <property type="evidence" value="ECO:0007669"/>
    <property type="project" value="UniProtKB-EC"/>
</dbReference>
<feature type="binding site" evidence="6">
    <location>
        <position position="158"/>
    </location>
    <ligand>
        <name>Mn(2+)</name>
        <dbReference type="ChEBI" id="CHEBI:29035"/>
    </ligand>
</feature>
<dbReference type="Pfam" id="PF02777">
    <property type="entry name" value="Sod_Fe_C"/>
    <property type="match status" value="1"/>
</dbReference>
<organism evidence="10 11">
    <name type="scientific">Neptunicella marina</name>
    <dbReference type="NCBI Taxonomy" id="2125989"/>
    <lineage>
        <taxon>Bacteria</taxon>
        <taxon>Pseudomonadati</taxon>
        <taxon>Pseudomonadota</taxon>
        <taxon>Gammaproteobacteria</taxon>
        <taxon>Alteromonadales</taxon>
        <taxon>Alteromonadaceae</taxon>
        <taxon>Neptunicella</taxon>
    </lineage>
</organism>
<evidence type="ECO:0000256" key="1">
    <source>
        <dbReference type="ARBA" id="ARBA00008714"/>
    </source>
</evidence>
<keyword evidence="3 7" id="KW-0560">Oxidoreductase</keyword>
<dbReference type="InterPro" id="IPR036314">
    <property type="entry name" value="SOD_C_sf"/>
</dbReference>
<dbReference type="PANTHER" id="PTHR42769:SF3">
    <property type="entry name" value="SUPEROXIDE DISMUTASE [FE] 2, CHLOROPLASTIC"/>
    <property type="match status" value="1"/>
</dbReference>